<name>A0A5M6ILZ1_9PROT</name>
<dbReference type="AlphaFoldDB" id="A0A5M6ILZ1"/>
<keyword evidence="2" id="KW-1185">Reference proteome</keyword>
<accession>A0A5M6ILZ1</accession>
<evidence type="ECO:0000313" key="1">
    <source>
        <dbReference type="EMBL" id="KAA5608585.1"/>
    </source>
</evidence>
<evidence type="ECO:0000313" key="2">
    <source>
        <dbReference type="Proteomes" id="UP000325255"/>
    </source>
</evidence>
<sequence>MKYVKFEQNNPACLDQIQFPFEIAHDILIGPPIFCEPNLIGSVAPYIRNFILRERQAAEPILKAPSDYPAFISQLASSHRHVSIFEKRESFFVGWLGLTSRPTHIVIPKAEAVIYDLQPAACQTAWDSCMNPPTGSLGPGRIGVVPMPMNFGHQIMNNLSGLQRLIDTGAHQQFDEFWIVGKEFFGDTQKLFPEIANKIRRMSYDEVKTGYGKVHKIGANIFPRSLRNRILRRALQKFSPEILNADPVIAFSVRNDGRRCLNLVEVVSKIVSHFLPRYPRLGVILDGWCLPDSPLPDAIFTTNSALIGTEVALCRQVMAELPSTLPVKVLVGTSILKAISSLQCIDAYVSHVGTPQHKLGWFTQAGGVVHGPTVSLDKLDSGTFATESGVTPYFLSKQGVIDHPNDGPRGPSFYDYRISDIDDIIARLEAVLEGAVYDSAANSRQDHV</sequence>
<reference evidence="1 2" key="1">
    <citation type="submission" date="2019-09" db="EMBL/GenBank/DDBJ databases">
        <title>Genome sequence of Rhodovastum atsumiense, a diverse member of the Acetobacteraceae family of non-sulfur purple photosynthetic bacteria.</title>
        <authorList>
            <person name="Meyer T."/>
            <person name="Kyndt J."/>
        </authorList>
    </citation>
    <scope>NUCLEOTIDE SEQUENCE [LARGE SCALE GENOMIC DNA]</scope>
    <source>
        <strain evidence="1 2">DSM 21279</strain>
    </source>
</reference>
<dbReference type="RefSeq" id="WP_150045237.1">
    <property type="nucleotide sequence ID" value="NZ_OW485601.1"/>
</dbReference>
<dbReference type="Proteomes" id="UP000325255">
    <property type="component" value="Unassembled WGS sequence"/>
</dbReference>
<dbReference type="OrthoDB" id="7792848at2"/>
<proteinExistence type="predicted"/>
<protein>
    <submittedName>
        <fullName evidence="1">Uncharacterized protein</fullName>
    </submittedName>
</protein>
<comment type="caution">
    <text evidence="1">The sequence shown here is derived from an EMBL/GenBank/DDBJ whole genome shotgun (WGS) entry which is preliminary data.</text>
</comment>
<organism evidence="1 2">
    <name type="scientific">Rhodovastum atsumiense</name>
    <dbReference type="NCBI Taxonomy" id="504468"/>
    <lineage>
        <taxon>Bacteria</taxon>
        <taxon>Pseudomonadati</taxon>
        <taxon>Pseudomonadota</taxon>
        <taxon>Alphaproteobacteria</taxon>
        <taxon>Acetobacterales</taxon>
        <taxon>Acetobacteraceae</taxon>
        <taxon>Rhodovastum</taxon>
    </lineage>
</organism>
<dbReference type="EMBL" id="VWPK01000076">
    <property type="protein sequence ID" value="KAA5608585.1"/>
    <property type="molecule type" value="Genomic_DNA"/>
</dbReference>
<gene>
    <name evidence="1" type="ORF">F1189_28300</name>
</gene>